<sequence length="99" mass="11216">MRLKNFGFQFEFKAYIVEVYKEEMYGLITERNKRGLKTGPGDTAVSGLKCYDINDKGNVENILLIAYRTQSTSAAKCSGQSSRSYAVSKLSVDFIYMFL</sequence>
<organism evidence="4 5">
    <name type="scientific">Angiostrongylus cantonensis</name>
    <name type="common">Rat lungworm</name>
    <dbReference type="NCBI Taxonomy" id="6313"/>
    <lineage>
        <taxon>Eukaryota</taxon>
        <taxon>Metazoa</taxon>
        <taxon>Ecdysozoa</taxon>
        <taxon>Nematoda</taxon>
        <taxon>Chromadorea</taxon>
        <taxon>Rhabditida</taxon>
        <taxon>Rhabditina</taxon>
        <taxon>Rhabditomorpha</taxon>
        <taxon>Strongyloidea</taxon>
        <taxon>Metastrongylidae</taxon>
        <taxon>Angiostrongylus</taxon>
    </lineage>
</organism>
<dbReference type="GO" id="GO:0007018">
    <property type="term" value="P:microtubule-based movement"/>
    <property type="evidence" value="ECO:0007669"/>
    <property type="project" value="InterPro"/>
</dbReference>
<dbReference type="GO" id="GO:0003777">
    <property type="term" value="F:microtubule motor activity"/>
    <property type="evidence" value="ECO:0007669"/>
    <property type="project" value="InterPro"/>
</dbReference>
<accession>A0A0K0DMA1</accession>
<dbReference type="GO" id="GO:0005524">
    <property type="term" value="F:ATP binding"/>
    <property type="evidence" value="ECO:0007669"/>
    <property type="project" value="UniProtKB-KW"/>
</dbReference>
<dbReference type="Proteomes" id="UP000035642">
    <property type="component" value="Unassembled WGS sequence"/>
</dbReference>
<dbReference type="InterPro" id="IPR001752">
    <property type="entry name" value="Kinesin_motor_dom"/>
</dbReference>
<dbReference type="GO" id="GO:0008017">
    <property type="term" value="F:microtubule binding"/>
    <property type="evidence" value="ECO:0007669"/>
    <property type="project" value="InterPro"/>
</dbReference>
<evidence type="ECO:0000313" key="5">
    <source>
        <dbReference type="WBParaSite" id="ACAC_0001279901-mRNA-1"/>
    </source>
</evidence>
<dbReference type="WBParaSite" id="ACAC_0001279901-mRNA-1">
    <property type="protein sequence ID" value="ACAC_0001279901-mRNA-1"/>
    <property type="gene ID" value="ACAC_0001279901"/>
</dbReference>
<dbReference type="Pfam" id="PF00225">
    <property type="entry name" value="Kinesin"/>
    <property type="match status" value="1"/>
</dbReference>
<evidence type="ECO:0000256" key="2">
    <source>
        <dbReference type="ARBA" id="ARBA00022840"/>
    </source>
</evidence>
<dbReference type="InterPro" id="IPR036961">
    <property type="entry name" value="Kinesin_motor_dom_sf"/>
</dbReference>
<reference evidence="4" key="1">
    <citation type="submission" date="2012-09" db="EMBL/GenBank/DDBJ databases">
        <authorList>
            <person name="Martin A.A."/>
        </authorList>
    </citation>
    <scope>NUCLEOTIDE SEQUENCE</scope>
</reference>
<protein>
    <submittedName>
        <fullName evidence="5">Kinesin motor domain-containing protein</fullName>
    </submittedName>
</protein>
<dbReference type="SUPFAM" id="SSF52540">
    <property type="entry name" value="P-loop containing nucleoside triphosphate hydrolases"/>
    <property type="match status" value="1"/>
</dbReference>
<name>A0A0K0DMA1_ANGCA</name>
<evidence type="ECO:0000313" key="4">
    <source>
        <dbReference type="Proteomes" id="UP000035642"/>
    </source>
</evidence>
<proteinExistence type="predicted"/>
<dbReference type="AlphaFoldDB" id="A0A0K0DMA1"/>
<feature type="domain" description="Kinesin motor" evidence="3">
    <location>
        <begin position="8"/>
        <end position="92"/>
    </location>
</feature>
<evidence type="ECO:0000259" key="3">
    <source>
        <dbReference type="Pfam" id="PF00225"/>
    </source>
</evidence>
<keyword evidence="4" id="KW-1185">Reference proteome</keyword>
<keyword evidence="1" id="KW-0547">Nucleotide-binding</keyword>
<dbReference type="STRING" id="6313.A0A0K0DMA1"/>
<reference evidence="5" key="2">
    <citation type="submission" date="2017-02" db="UniProtKB">
        <authorList>
            <consortium name="WormBaseParasite"/>
        </authorList>
    </citation>
    <scope>IDENTIFICATION</scope>
</reference>
<dbReference type="InterPro" id="IPR027417">
    <property type="entry name" value="P-loop_NTPase"/>
</dbReference>
<keyword evidence="2" id="KW-0067">ATP-binding</keyword>
<dbReference type="Gene3D" id="3.40.850.10">
    <property type="entry name" value="Kinesin motor domain"/>
    <property type="match status" value="1"/>
</dbReference>
<evidence type="ECO:0000256" key="1">
    <source>
        <dbReference type="ARBA" id="ARBA00022741"/>
    </source>
</evidence>